<proteinExistence type="predicted"/>
<dbReference type="GO" id="GO:0006261">
    <property type="term" value="P:DNA-templated DNA replication"/>
    <property type="evidence" value="ECO:0007669"/>
    <property type="project" value="InterPro"/>
</dbReference>
<evidence type="ECO:0000259" key="1">
    <source>
        <dbReference type="Pfam" id="PF01612"/>
    </source>
</evidence>
<dbReference type="Gene3D" id="3.30.420.10">
    <property type="entry name" value="Ribonuclease H-like superfamily/Ribonuclease H"/>
    <property type="match status" value="1"/>
</dbReference>
<gene>
    <name evidence="2" type="ORF">RMAR00112_LOCUS31022</name>
</gene>
<dbReference type="GO" id="GO:0008408">
    <property type="term" value="F:3'-5' exonuclease activity"/>
    <property type="evidence" value="ECO:0007669"/>
    <property type="project" value="InterPro"/>
</dbReference>
<name>A0A7S3A9E2_9RHOD</name>
<accession>A0A7S3A9E2</accession>
<reference evidence="2" key="1">
    <citation type="submission" date="2021-01" db="EMBL/GenBank/DDBJ databases">
        <authorList>
            <person name="Corre E."/>
            <person name="Pelletier E."/>
            <person name="Niang G."/>
            <person name="Scheremetjew M."/>
            <person name="Finn R."/>
            <person name="Kale V."/>
            <person name="Holt S."/>
            <person name="Cochrane G."/>
            <person name="Meng A."/>
            <person name="Brown T."/>
            <person name="Cohen L."/>
        </authorList>
    </citation>
    <scope>NUCLEOTIDE SEQUENCE</scope>
    <source>
        <strain evidence="2">CCMP 769</strain>
    </source>
</reference>
<dbReference type="InterPro" id="IPR036397">
    <property type="entry name" value="RNaseH_sf"/>
</dbReference>
<dbReference type="Pfam" id="PF01612">
    <property type="entry name" value="DNA_pol_A_exo1"/>
    <property type="match status" value="1"/>
</dbReference>
<dbReference type="GO" id="GO:0003676">
    <property type="term" value="F:nucleic acid binding"/>
    <property type="evidence" value="ECO:0007669"/>
    <property type="project" value="InterPro"/>
</dbReference>
<dbReference type="GO" id="GO:0006302">
    <property type="term" value="P:double-strand break repair"/>
    <property type="evidence" value="ECO:0007669"/>
    <property type="project" value="TreeGrafter"/>
</dbReference>
<evidence type="ECO:0000313" key="2">
    <source>
        <dbReference type="EMBL" id="CAE0062951.1"/>
    </source>
</evidence>
<dbReference type="SUPFAM" id="SSF53098">
    <property type="entry name" value="Ribonuclease H-like"/>
    <property type="match status" value="1"/>
</dbReference>
<dbReference type="PANTHER" id="PTHR10133">
    <property type="entry name" value="DNA POLYMERASE I"/>
    <property type="match status" value="1"/>
</dbReference>
<dbReference type="EMBL" id="HBHW01040335">
    <property type="protein sequence ID" value="CAE0062951.1"/>
    <property type="molecule type" value="Transcribed_RNA"/>
</dbReference>
<dbReference type="PANTHER" id="PTHR10133:SF27">
    <property type="entry name" value="DNA POLYMERASE NU"/>
    <property type="match status" value="1"/>
</dbReference>
<protein>
    <recommendedName>
        <fullName evidence="1">3'-5' exonuclease domain-containing protein</fullName>
    </recommendedName>
</protein>
<feature type="domain" description="3'-5' exonuclease" evidence="1">
    <location>
        <begin position="63"/>
        <end position="271"/>
    </location>
</feature>
<dbReference type="InterPro" id="IPR012337">
    <property type="entry name" value="RNaseH-like_sf"/>
</dbReference>
<dbReference type="InterPro" id="IPR002562">
    <property type="entry name" value="3'-5'_exonuclease_dom"/>
</dbReference>
<dbReference type="InterPro" id="IPR002298">
    <property type="entry name" value="DNA_polymerase_A"/>
</dbReference>
<dbReference type="GO" id="GO:0003887">
    <property type="term" value="F:DNA-directed DNA polymerase activity"/>
    <property type="evidence" value="ECO:0007669"/>
    <property type="project" value="InterPro"/>
</dbReference>
<dbReference type="AlphaFoldDB" id="A0A7S3A9E2"/>
<sequence length="472" mass="53389">MGRACLVLKSLPHRISASVGQSRSLNTAVDRGASSTHGLSSVFHVPSTSQKVNRLRRDIQDVTIVDTKEKALEALRALQSDQALTRTHAWDTETEDVDPSIESPVGKGRVICASAFCGKDIDFGSGNKLWIDNTQDGILQCFKDYFQNPKIGKVWHNYSFDKHVLLNEGINCDGFAGDTMHMARLLDTSIYSYSLEFLSTYFLPEVKPKESMKTLFSVPKLNKDGKPGKKLVLPALLDLQNSEEHCQRWIDYSTKDAEVTWMLANKLYNLLRSRPTEDYKGNRMSLWDVYSAYMIPFGESLIEIERVGMKINIEHLKLAEEKAQEASELAKSEFRSWLETIQPEAAGHMNLMSDKQKQALFFAPYRNMKVMRSYVEARRDGNQTDFQRTSFVLALLCQTGEVLNNVNQFKTEDKGTFKIEGLRLPVEEVTSQFWPSSSEKVLRDLAGDMSIDKKGKAYPFIGETGMTWGKNG</sequence>
<organism evidence="2">
    <name type="scientific">Rhodosorus marinus</name>
    <dbReference type="NCBI Taxonomy" id="101924"/>
    <lineage>
        <taxon>Eukaryota</taxon>
        <taxon>Rhodophyta</taxon>
        <taxon>Stylonematophyceae</taxon>
        <taxon>Stylonematales</taxon>
        <taxon>Stylonemataceae</taxon>
        <taxon>Rhodosorus</taxon>
    </lineage>
</organism>